<keyword evidence="4" id="KW-1185">Reference proteome</keyword>
<name>A0A2R8BV45_9RHOB</name>
<keyword evidence="3" id="KW-0378">Hydrolase</keyword>
<dbReference type="InterPro" id="IPR006680">
    <property type="entry name" value="Amidohydro-rel"/>
</dbReference>
<sequence>MVDDDRDLPDATPDRDYDTVSELPCGMFPADRPKVPSTLPPQGACDTHLHLVGGKNDFPLWAERKEDPAPGRGFEDWLDLLRTHMSTLELSRGVIVHSTLYGDDNSVTIEALKRLGQGYVGVGLVRDDANEDVLDRLAEARVRGIRLNEVFDGPLSWEGAKHLAHGLAERGMHLELLQPADRIAELSEQISELPCDVVIGHLGWPDIAAGADAPGFQAVRRLVAEGKAYAKLTGLYRLADAPYDAAAPFVDALAATPERCLWGSDWPHLMLNGASVPDAGVLLDRFFDHVTDAERRQAILVDAPADLYGF</sequence>
<evidence type="ECO:0000259" key="2">
    <source>
        <dbReference type="Pfam" id="PF04909"/>
    </source>
</evidence>
<dbReference type="Proteomes" id="UP000244912">
    <property type="component" value="Unassembled WGS sequence"/>
</dbReference>
<dbReference type="SUPFAM" id="SSF51556">
    <property type="entry name" value="Metallo-dependent hydrolases"/>
    <property type="match status" value="1"/>
</dbReference>
<reference evidence="3 4" key="1">
    <citation type="submission" date="2018-03" db="EMBL/GenBank/DDBJ databases">
        <authorList>
            <person name="Keele B.F."/>
        </authorList>
    </citation>
    <scope>NUCLEOTIDE SEQUENCE [LARGE SCALE GENOMIC DNA]</scope>
    <source>
        <strain evidence="3 4">CECT 8504</strain>
    </source>
</reference>
<protein>
    <submittedName>
        <fullName evidence="3">4-sulfomuconolactone hydrolase</fullName>
        <ecNumber evidence="3">3.1.1.92</ecNumber>
    </submittedName>
</protein>
<organism evidence="3 4">
    <name type="scientific">Palleronia abyssalis</name>
    <dbReference type="NCBI Taxonomy" id="1501240"/>
    <lineage>
        <taxon>Bacteria</taxon>
        <taxon>Pseudomonadati</taxon>
        <taxon>Pseudomonadota</taxon>
        <taxon>Alphaproteobacteria</taxon>
        <taxon>Rhodobacterales</taxon>
        <taxon>Roseobacteraceae</taxon>
        <taxon>Palleronia</taxon>
    </lineage>
</organism>
<dbReference type="RefSeq" id="WP_181375742.1">
    <property type="nucleotide sequence ID" value="NZ_ONZF01000003.1"/>
</dbReference>
<evidence type="ECO:0000313" key="3">
    <source>
        <dbReference type="EMBL" id="SPJ23966.1"/>
    </source>
</evidence>
<proteinExistence type="predicted"/>
<evidence type="ECO:0000313" key="4">
    <source>
        <dbReference type="Proteomes" id="UP000244912"/>
    </source>
</evidence>
<evidence type="ECO:0000256" key="1">
    <source>
        <dbReference type="SAM" id="MobiDB-lite"/>
    </source>
</evidence>
<feature type="domain" description="Amidohydrolase-related" evidence="2">
    <location>
        <begin position="45"/>
        <end position="310"/>
    </location>
</feature>
<feature type="compositionally biased region" description="Basic and acidic residues" evidence="1">
    <location>
        <begin position="8"/>
        <end position="18"/>
    </location>
</feature>
<dbReference type="EMBL" id="ONZF01000003">
    <property type="protein sequence ID" value="SPJ23966.1"/>
    <property type="molecule type" value="Genomic_DNA"/>
</dbReference>
<dbReference type="EC" id="3.1.1.92" evidence="3"/>
<dbReference type="PANTHER" id="PTHR35563">
    <property type="entry name" value="BARREL METAL-DEPENDENT HYDROLASE, PUTATIVE (AFU_ORTHOLOGUE AFUA_1G16240)-RELATED"/>
    <property type="match status" value="1"/>
</dbReference>
<feature type="region of interest" description="Disordered" evidence="1">
    <location>
        <begin position="1"/>
        <end position="23"/>
    </location>
</feature>
<dbReference type="Gene3D" id="3.20.20.140">
    <property type="entry name" value="Metal-dependent hydrolases"/>
    <property type="match status" value="1"/>
</dbReference>
<dbReference type="GO" id="GO:0102998">
    <property type="term" value="F:4-sulfomuconolactone hydrolase activity"/>
    <property type="evidence" value="ECO:0007669"/>
    <property type="project" value="UniProtKB-EC"/>
</dbReference>
<dbReference type="PANTHER" id="PTHR35563:SF2">
    <property type="entry name" value="BARREL METAL-DEPENDENT HYDROLASE, PUTATIVE (AFU_ORTHOLOGUE AFUA_1G16240)-RELATED"/>
    <property type="match status" value="1"/>
</dbReference>
<dbReference type="AlphaFoldDB" id="A0A2R8BV45"/>
<accession>A0A2R8BV45</accession>
<gene>
    <name evidence="3" type="ORF">PAA8504_01787</name>
</gene>
<dbReference type="Pfam" id="PF04909">
    <property type="entry name" value="Amidohydro_2"/>
    <property type="match status" value="1"/>
</dbReference>
<dbReference type="InterPro" id="IPR032466">
    <property type="entry name" value="Metal_Hydrolase"/>
</dbReference>
<dbReference type="InterPro" id="IPR052358">
    <property type="entry name" value="Aro_Compnd_Degr_Hydrolases"/>
</dbReference>